<dbReference type="EMBL" id="SRJC01000001">
    <property type="protein sequence ID" value="TGB04340.1"/>
    <property type="molecule type" value="Genomic_DNA"/>
</dbReference>
<proteinExistence type="predicted"/>
<name>A0A4Z0H2P5_9BACI</name>
<dbReference type="InterPro" id="IPR014245">
    <property type="entry name" value="Spore_III_AF"/>
</dbReference>
<sequence>MEWFINWITQIVLFLLLAMVADTLLPSGLMKRYARLVMSILLLLIFLGPLLNVLKVDPEQVMTVASEQMNKEVNSYALDENIEKKKSEILEGQDAYKLEQVTQSLKAELEAPLKEEQNVTLLNVELSFQDDKYDMESLDKLMVTLSHQPVEDHVKEVKISFDDDHPEPVTTQQTEKLRSWLSDYLGVASEQIEIRWEEEDV</sequence>
<organism evidence="2 3">
    <name type="scientific">Halobacillus salinus</name>
    <dbReference type="NCBI Taxonomy" id="192814"/>
    <lineage>
        <taxon>Bacteria</taxon>
        <taxon>Bacillati</taxon>
        <taxon>Bacillota</taxon>
        <taxon>Bacilli</taxon>
        <taxon>Bacillales</taxon>
        <taxon>Bacillaceae</taxon>
        <taxon>Halobacillus</taxon>
    </lineage>
</organism>
<dbReference type="NCBIfam" id="TIGR02896">
    <property type="entry name" value="spore_III_AF"/>
    <property type="match status" value="1"/>
</dbReference>
<feature type="transmembrane region" description="Helical" evidence="1">
    <location>
        <begin position="6"/>
        <end position="24"/>
    </location>
</feature>
<evidence type="ECO:0000313" key="3">
    <source>
        <dbReference type="Proteomes" id="UP000297982"/>
    </source>
</evidence>
<keyword evidence="1" id="KW-1133">Transmembrane helix</keyword>
<keyword evidence="1" id="KW-0472">Membrane</keyword>
<dbReference type="STRING" id="192814.GCA_900166575_01383"/>
<dbReference type="Pfam" id="PF09581">
    <property type="entry name" value="Spore_III_AF"/>
    <property type="match status" value="1"/>
</dbReference>
<dbReference type="AlphaFoldDB" id="A0A4Z0H2P5"/>
<dbReference type="RefSeq" id="WP_135326829.1">
    <property type="nucleotide sequence ID" value="NZ_SRJC01000001.1"/>
</dbReference>
<keyword evidence="3" id="KW-1185">Reference proteome</keyword>
<evidence type="ECO:0000313" key="2">
    <source>
        <dbReference type="EMBL" id="TGB04340.1"/>
    </source>
</evidence>
<dbReference type="Proteomes" id="UP000297982">
    <property type="component" value="Unassembled WGS sequence"/>
</dbReference>
<keyword evidence="1" id="KW-0812">Transmembrane</keyword>
<protein>
    <submittedName>
        <fullName evidence="2">Stage III sporulation protein AF</fullName>
    </submittedName>
</protein>
<gene>
    <name evidence="2" type="primary">spoIIIAF</name>
    <name evidence="2" type="ORF">E4663_04920</name>
</gene>
<feature type="transmembrane region" description="Helical" evidence="1">
    <location>
        <begin position="36"/>
        <end position="54"/>
    </location>
</feature>
<reference evidence="2 3" key="1">
    <citation type="journal article" date="2003" name="Int. J. Syst. Evol. Microbiol.">
        <title>Halobacillus salinus sp. nov., isolated from a salt lake on the coast of the East Sea in Korea.</title>
        <authorList>
            <person name="Yoon J.H."/>
            <person name="Kang K.H."/>
            <person name="Park Y.H."/>
        </authorList>
    </citation>
    <scope>NUCLEOTIDE SEQUENCE [LARGE SCALE GENOMIC DNA]</scope>
    <source>
        <strain evidence="2 3">HSL-3</strain>
    </source>
</reference>
<accession>A0A4Z0H2P5</accession>
<comment type="caution">
    <text evidence="2">The sequence shown here is derived from an EMBL/GenBank/DDBJ whole genome shotgun (WGS) entry which is preliminary data.</text>
</comment>
<evidence type="ECO:0000256" key="1">
    <source>
        <dbReference type="SAM" id="Phobius"/>
    </source>
</evidence>